<comment type="caution">
    <text evidence="1">The sequence shown here is derived from an EMBL/GenBank/DDBJ whole genome shotgun (WGS) entry which is preliminary data.</text>
</comment>
<accession>A0ABR9D3C2</accession>
<proteinExistence type="predicted"/>
<keyword evidence="2" id="KW-1185">Reference proteome</keyword>
<name>A0ABR9D3C2_9GAMM</name>
<evidence type="ECO:0008006" key="3">
    <source>
        <dbReference type="Google" id="ProtNLM"/>
    </source>
</evidence>
<reference evidence="1 2" key="1">
    <citation type="submission" date="2020-09" db="EMBL/GenBank/DDBJ databases">
        <title>Methylomonas albis sp. nov. and Methylomonas fluvii sp. nov.: Two cold-adapted methanotrophs from the River Elbe and an amended description of Methylovulum psychrotolerans strain Eb1.</title>
        <authorList>
            <person name="Bussmann I.K."/>
            <person name="Klings K.-W."/>
            <person name="Warnstedt J."/>
            <person name="Hoppert M."/>
            <person name="Saborowski A."/>
            <person name="Horn F."/>
            <person name="Liebner S."/>
        </authorList>
    </citation>
    <scope>NUCLEOTIDE SEQUENCE [LARGE SCALE GENOMIC DNA]</scope>
    <source>
        <strain evidence="1 2">EbA</strain>
    </source>
</reference>
<dbReference type="Proteomes" id="UP000652176">
    <property type="component" value="Unassembled WGS sequence"/>
</dbReference>
<dbReference type="EMBL" id="JACXSS010000001">
    <property type="protein sequence ID" value="MBD9357296.1"/>
    <property type="molecule type" value="Genomic_DNA"/>
</dbReference>
<protein>
    <recommendedName>
        <fullName evidence="3">CopG family transcriptional regulator</fullName>
    </recommendedName>
</protein>
<organism evidence="1 2">
    <name type="scientific">Methylomonas albis</name>
    <dbReference type="NCBI Taxonomy" id="1854563"/>
    <lineage>
        <taxon>Bacteria</taxon>
        <taxon>Pseudomonadati</taxon>
        <taxon>Pseudomonadota</taxon>
        <taxon>Gammaproteobacteria</taxon>
        <taxon>Methylococcales</taxon>
        <taxon>Methylococcaceae</taxon>
        <taxon>Methylomonas</taxon>
    </lineage>
</organism>
<evidence type="ECO:0000313" key="2">
    <source>
        <dbReference type="Proteomes" id="UP000652176"/>
    </source>
</evidence>
<evidence type="ECO:0000313" key="1">
    <source>
        <dbReference type="EMBL" id="MBD9357296.1"/>
    </source>
</evidence>
<dbReference type="RefSeq" id="WP_192375580.1">
    <property type="nucleotide sequence ID" value="NZ_CAJHIV010000001.1"/>
</dbReference>
<sequence length="77" mass="8763">MATVNFSVPDDVKEAFNVAYQGQNKSAVIADLMREAIERAERKQRSHDAILRIMDRRKHAPAITDDEIRAAREDGRP</sequence>
<gene>
    <name evidence="1" type="ORF">IE877_15655</name>
</gene>